<dbReference type="InterPro" id="IPR029068">
    <property type="entry name" value="Glyas_Bleomycin-R_OHBP_Dase"/>
</dbReference>
<sequence>MTTPFTINHIEIPAPDLAKGIQFYSTLFNWEFEVLSENEYAFFKIGDTGTGGGLDATLQPANEKQGVQFVISVDDIPTKLKKIEESGGAITKEKTEIPGGLGFYACFVDPNGNHVQMHCME</sequence>
<reference evidence="2" key="1">
    <citation type="submission" date="2015-08" db="EMBL/GenBank/DDBJ databases">
        <title>Complete DNA Sequence of Pseudomonas syringae pv. actinidiae, the Causal Agent of Kiwifruit Canker Disease.</title>
        <authorList>
            <person name="Rikkerink E.H.A."/>
            <person name="Fineran P.C."/>
        </authorList>
    </citation>
    <scope>NUCLEOTIDE SEQUENCE</scope>
    <source>
        <strain evidence="2">DSM 13666</strain>
    </source>
</reference>
<accession>A0A0M0KDL9</accession>
<dbReference type="EMBL" id="LILD01000003">
    <property type="protein sequence ID" value="KOO36889.1"/>
    <property type="molecule type" value="Genomic_DNA"/>
</dbReference>
<dbReference type="InterPro" id="IPR004360">
    <property type="entry name" value="Glyas_Fos-R_dOase_dom"/>
</dbReference>
<dbReference type="PANTHER" id="PTHR33993:SF2">
    <property type="entry name" value="VOC DOMAIN-CONTAINING PROTEIN"/>
    <property type="match status" value="1"/>
</dbReference>
<comment type="caution">
    <text evidence="2">The sequence shown here is derived from an EMBL/GenBank/DDBJ whole genome shotgun (WGS) entry which is preliminary data.</text>
</comment>
<evidence type="ECO:0000259" key="1">
    <source>
        <dbReference type="PROSITE" id="PS51819"/>
    </source>
</evidence>
<organism evidence="2">
    <name type="scientific">Halalkalibacterium halodurans</name>
    <name type="common">Bacillus halodurans</name>
    <dbReference type="NCBI Taxonomy" id="86665"/>
    <lineage>
        <taxon>Bacteria</taxon>
        <taxon>Bacillati</taxon>
        <taxon>Bacillota</taxon>
        <taxon>Bacilli</taxon>
        <taxon>Bacillales</taxon>
        <taxon>Bacillaceae</taxon>
        <taxon>Halalkalibacterium (ex Joshi et al. 2022)</taxon>
    </lineage>
</organism>
<dbReference type="PANTHER" id="PTHR33993">
    <property type="entry name" value="GLYOXALASE-RELATED"/>
    <property type="match status" value="1"/>
</dbReference>
<name>A0A0M0KDL9_ALKHA</name>
<dbReference type="Gene3D" id="3.10.180.10">
    <property type="entry name" value="2,3-Dihydroxybiphenyl 1,2-Dioxygenase, domain 1"/>
    <property type="match status" value="1"/>
</dbReference>
<dbReference type="InterPro" id="IPR052164">
    <property type="entry name" value="Anthracycline_SecMetBiosynth"/>
</dbReference>
<dbReference type="AlphaFoldDB" id="A0A0M0KDL9"/>
<evidence type="ECO:0000313" key="2">
    <source>
        <dbReference type="EMBL" id="KOO36889.1"/>
    </source>
</evidence>
<protein>
    <recommendedName>
        <fullName evidence="1">VOC domain-containing protein</fullName>
    </recommendedName>
</protein>
<proteinExistence type="predicted"/>
<dbReference type="SUPFAM" id="SSF54593">
    <property type="entry name" value="Glyoxalase/Bleomycin resistance protein/Dihydroxybiphenyl dioxygenase"/>
    <property type="match status" value="1"/>
</dbReference>
<dbReference type="RefSeq" id="WP_010896485.1">
    <property type="nucleotide sequence ID" value="NZ_CP040441.1"/>
</dbReference>
<dbReference type="InterPro" id="IPR037523">
    <property type="entry name" value="VOC_core"/>
</dbReference>
<dbReference type="Pfam" id="PF00903">
    <property type="entry name" value="Glyoxalase"/>
    <property type="match status" value="1"/>
</dbReference>
<dbReference type="PATRIC" id="fig|136160.3.peg.4140"/>
<feature type="domain" description="VOC" evidence="1">
    <location>
        <begin position="6"/>
        <end position="120"/>
    </location>
</feature>
<gene>
    <name evidence="2" type="ORF">AMD02_15980</name>
</gene>
<dbReference type="GeneID" id="87595857"/>
<dbReference type="PROSITE" id="PS51819">
    <property type="entry name" value="VOC"/>
    <property type="match status" value="1"/>
</dbReference>